<evidence type="ECO:0000313" key="3">
    <source>
        <dbReference type="Proteomes" id="UP000471633"/>
    </source>
</evidence>
<evidence type="ECO:0008006" key="4">
    <source>
        <dbReference type="Google" id="ProtNLM"/>
    </source>
</evidence>
<gene>
    <name evidence="2" type="ORF">MS3_00000389</name>
</gene>
<evidence type="ECO:0000313" key="2">
    <source>
        <dbReference type="EMBL" id="KAH9582585.1"/>
    </source>
</evidence>
<organism evidence="2 3">
    <name type="scientific">Schistosoma haematobium</name>
    <name type="common">Blood fluke</name>
    <dbReference type="NCBI Taxonomy" id="6185"/>
    <lineage>
        <taxon>Eukaryota</taxon>
        <taxon>Metazoa</taxon>
        <taxon>Spiralia</taxon>
        <taxon>Lophotrochozoa</taxon>
        <taxon>Platyhelminthes</taxon>
        <taxon>Trematoda</taxon>
        <taxon>Digenea</taxon>
        <taxon>Strigeidida</taxon>
        <taxon>Schistosomatoidea</taxon>
        <taxon>Schistosomatidae</taxon>
        <taxon>Schistosoma</taxon>
    </lineage>
</organism>
<dbReference type="AlphaFoldDB" id="A0A922LFJ2"/>
<proteinExistence type="predicted"/>
<name>A0A922LFJ2_SCHHA</name>
<dbReference type="CTD" id="75576343"/>
<reference evidence="2" key="1">
    <citation type="journal article" date="2012" name="Nat. Genet.">
        <title>Whole-genome sequence of Schistosoma haematobium.</title>
        <authorList>
            <person name="Young N.D."/>
            <person name="Jex A.R."/>
            <person name="Li B."/>
            <person name="Liu S."/>
            <person name="Yang L."/>
            <person name="Xiong Z."/>
            <person name="Li Y."/>
            <person name="Cantacessi C."/>
            <person name="Hall R.S."/>
            <person name="Xu X."/>
            <person name="Chen F."/>
            <person name="Wu X."/>
            <person name="Zerlotini A."/>
            <person name="Oliveira G."/>
            <person name="Hofmann A."/>
            <person name="Zhang G."/>
            <person name="Fang X."/>
            <person name="Kang Y."/>
            <person name="Campbell B.E."/>
            <person name="Loukas A."/>
            <person name="Ranganathan S."/>
            <person name="Rollinson D."/>
            <person name="Rinaldi G."/>
            <person name="Brindley P.J."/>
            <person name="Yang H."/>
            <person name="Wang J."/>
            <person name="Wang J."/>
            <person name="Gasser R.B."/>
        </authorList>
    </citation>
    <scope>NUCLEOTIDE SEQUENCE</scope>
</reference>
<dbReference type="KEGG" id="shx:MS3_00000389"/>
<dbReference type="EMBL" id="AMPZ03000005">
    <property type="protein sequence ID" value="KAH9582585.1"/>
    <property type="molecule type" value="Genomic_DNA"/>
</dbReference>
<reference evidence="2" key="3">
    <citation type="submission" date="2021-06" db="EMBL/GenBank/DDBJ databases">
        <title>Chromosome-level genome assembly for S. haematobium.</title>
        <authorList>
            <person name="Stroehlein A.J."/>
        </authorList>
    </citation>
    <scope>NUCLEOTIDE SEQUENCE</scope>
</reference>
<reference evidence="2" key="4">
    <citation type="journal article" date="2022" name="PLoS Pathog.">
        <title>Chromosome-level genome of Schistosoma haematobium underpins genome-wide explorations of molecular variation.</title>
        <authorList>
            <person name="Stroehlein A.J."/>
            <person name="Korhonen P.K."/>
            <person name="Lee V.V."/>
            <person name="Ralph S.A."/>
            <person name="Mentink-Kane M."/>
            <person name="You H."/>
            <person name="McManus D.P."/>
            <person name="Tchuente L.T."/>
            <person name="Stothard J.R."/>
            <person name="Kaur P."/>
            <person name="Dudchenko O."/>
            <person name="Aiden E.L."/>
            <person name="Yang B."/>
            <person name="Yang H."/>
            <person name="Emery A.M."/>
            <person name="Webster B.L."/>
            <person name="Brindley P.J."/>
            <person name="Rollinson D."/>
            <person name="Chang B.C.H."/>
            <person name="Gasser R.B."/>
            <person name="Young N.D."/>
        </authorList>
    </citation>
    <scope>NUCLEOTIDE SEQUENCE</scope>
</reference>
<dbReference type="GeneID" id="75576343"/>
<reference evidence="2" key="2">
    <citation type="journal article" date="2019" name="Gigascience">
        <title>High-quality Schistosoma haematobium genome achieved by single-molecule and long-range sequencing.</title>
        <authorList>
            <person name="Stroehlein A.J."/>
            <person name="Korhonen P.K."/>
            <person name="Chong T.M."/>
            <person name="Lim Y.L."/>
            <person name="Chan K.G."/>
            <person name="Webster B."/>
            <person name="Rollinson D."/>
            <person name="Brindley P.J."/>
            <person name="Gasser R.B."/>
            <person name="Young N.D."/>
        </authorList>
    </citation>
    <scope>NUCLEOTIDE SEQUENCE</scope>
</reference>
<dbReference type="Proteomes" id="UP000471633">
    <property type="component" value="Unassembled WGS sequence"/>
</dbReference>
<feature type="signal peptide" evidence="1">
    <location>
        <begin position="1"/>
        <end position="21"/>
    </location>
</feature>
<accession>A0A922LFJ2</accession>
<feature type="chain" id="PRO_5037449598" description="Secreted protein" evidence="1">
    <location>
        <begin position="22"/>
        <end position="107"/>
    </location>
</feature>
<dbReference type="RefSeq" id="XP_051066080.1">
    <property type="nucleotide sequence ID" value="XM_051208173.1"/>
</dbReference>
<keyword evidence="1" id="KW-0732">Signal</keyword>
<keyword evidence="3" id="KW-1185">Reference proteome</keyword>
<sequence length="107" mass="12384">MKHLLLFHITALLLLLHTSVQLNGAKQKSSNSYDIICTLQSLTDNLKIDELGLSISDYEIEKQINVNCLKLIMKEQSVYDFKEEFESIINGINSLGMYLNYLNNFYY</sequence>
<evidence type="ECO:0000256" key="1">
    <source>
        <dbReference type="SAM" id="SignalP"/>
    </source>
</evidence>
<protein>
    <recommendedName>
        <fullName evidence="4">Secreted protein</fullName>
    </recommendedName>
</protein>
<comment type="caution">
    <text evidence="2">The sequence shown here is derived from an EMBL/GenBank/DDBJ whole genome shotgun (WGS) entry which is preliminary data.</text>
</comment>